<dbReference type="KEGG" id="nta:107794604"/>
<name>A0A1S4A7N4_TOBAC</name>
<evidence type="ECO:0000313" key="1">
    <source>
        <dbReference type="RefSeq" id="XP_016472591.1"/>
    </source>
</evidence>
<sequence length="126" mass="14318">MRICKPVDARMALQFRNLRMPTVFAGAYFCPQKRGSQVQPLVCRCGNRWDRSLNSGFRDVYSFSDFGARVERFWRGIFPHNLGCEQFKSCYAQNGISGALFSLLDIGFGLFEMLADVVTVLDGCRI</sequence>
<dbReference type="RefSeq" id="XP_016472591.1">
    <property type="nucleotide sequence ID" value="XM_016617105.1"/>
</dbReference>
<dbReference type="AlphaFoldDB" id="A0A1S4A7N4"/>
<reference evidence="1" key="1">
    <citation type="submission" date="2025-08" db="UniProtKB">
        <authorList>
            <consortium name="RefSeq"/>
        </authorList>
    </citation>
    <scope>IDENTIFICATION</scope>
</reference>
<dbReference type="PaxDb" id="4097-A0A1S4A7N4"/>
<proteinExistence type="predicted"/>
<gene>
    <name evidence="1" type="primary">LOC107794604</name>
</gene>
<protein>
    <submittedName>
        <fullName evidence="1">Uncharacterized protein</fullName>
    </submittedName>
</protein>
<accession>A0A1S4A7N4</accession>
<organism evidence="1">
    <name type="scientific">Nicotiana tabacum</name>
    <name type="common">Common tobacco</name>
    <dbReference type="NCBI Taxonomy" id="4097"/>
    <lineage>
        <taxon>Eukaryota</taxon>
        <taxon>Viridiplantae</taxon>
        <taxon>Streptophyta</taxon>
        <taxon>Embryophyta</taxon>
        <taxon>Tracheophyta</taxon>
        <taxon>Spermatophyta</taxon>
        <taxon>Magnoliopsida</taxon>
        <taxon>eudicotyledons</taxon>
        <taxon>Gunneridae</taxon>
        <taxon>Pentapetalae</taxon>
        <taxon>asterids</taxon>
        <taxon>lamiids</taxon>
        <taxon>Solanales</taxon>
        <taxon>Solanaceae</taxon>
        <taxon>Nicotianoideae</taxon>
        <taxon>Nicotianeae</taxon>
        <taxon>Nicotiana</taxon>
    </lineage>
</organism>